<feature type="domain" description="LapB rubredoxin metal binding" evidence="6">
    <location>
        <begin position="362"/>
        <end position="389"/>
    </location>
</feature>
<comment type="function">
    <text evidence="4">Modulates cellular lipopolysaccharide (LPS) levels by regulating LpxC, which is involved in lipid A biosynthesis. May act by modulating the proteolytic activity of FtsH towards LpxC. May also coordinate assembly of proteins involved in LPS synthesis at the plasma membrane.</text>
</comment>
<feature type="binding site" evidence="4">
    <location>
        <position position="367"/>
    </location>
    <ligand>
        <name>Fe cation</name>
        <dbReference type="ChEBI" id="CHEBI:24875"/>
    </ligand>
</feature>
<dbReference type="Gene3D" id="1.25.40.10">
    <property type="entry name" value="Tetratricopeptide repeat domain"/>
    <property type="match status" value="2"/>
</dbReference>
<feature type="binding site" evidence="4">
    <location>
        <position position="364"/>
    </location>
    <ligand>
        <name>Fe cation</name>
        <dbReference type="ChEBI" id="CHEBI:24875"/>
    </ligand>
</feature>
<feature type="topological domain" description="Cytoplasmic" evidence="4">
    <location>
        <begin position="21"/>
        <end position="398"/>
    </location>
</feature>
<evidence type="ECO:0000256" key="4">
    <source>
        <dbReference type="HAMAP-Rule" id="MF_00994"/>
    </source>
</evidence>
<dbReference type="AlphaFoldDB" id="A0A7D5HT10"/>
<dbReference type="HAMAP" id="MF_00994">
    <property type="entry name" value="LPS_assembly_LapB"/>
    <property type="match status" value="1"/>
</dbReference>
<dbReference type="InterPro" id="IPR051012">
    <property type="entry name" value="CellSynth/LPSAsmb/PSIAsmb"/>
</dbReference>
<comment type="similarity">
    <text evidence="4">Belongs to the LapB family.</text>
</comment>
<keyword evidence="8" id="KW-1185">Reference proteome</keyword>
<feature type="repeat" description="TPR" evidence="5">
    <location>
        <begin position="149"/>
        <end position="182"/>
    </location>
</feature>
<evidence type="ECO:0000256" key="3">
    <source>
        <dbReference type="ARBA" id="ARBA00022803"/>
    </source>
</evidence>
<dbReference type="NCBIfam" id="NF008753">
    <property type="entry name" value="PRK11788.1-1"/>
    <property type="match status" value="1"/>
</dbReference>
<reference evidence="7 8" key="1">
    <citation type="submission" date="2020-06" db="EMBL/GenBank/DDBJ databases">
        <title>Mannheimia pernigra sp. nov. isolated from bovine respiratory tract.</title>
        <authorList>
            <person name="Kuhnert P."/>
            <person name="Akarsu-Egger H."/>
        </authorList>
    </citation>
    <scope>NUCLEOTIDE SEQUENCE [LARGE SCALE GENOMIC DNA]</scope>
    <source>
        <strain evidence="7 8">BNO311</strain>
    </source>
</reference>
<protein>
    <recommendedName>
        <fullName evidence="4">Lipopolysaccharide assembly protein B</fullName>
    </recommendedName>
</protein>
<dbReference type="InterPro" id="IPR030865">
    <property type="entry name" value="LapB"/>
</dbReference>
<keyword evidence="4" id="KW-1003">Cell membrane</keyword>
<keyword evidence="4" id="KW-0408">Iron</keyword>
<organism evidence="7 8">
    <name type="scientific">Mannheimia pernigra</name>
    <dbReference type="NCBI Taxonomy" id="111844"/>
    <lineage>
        <taxon>Bacteria</taxon>
        <taxon>Pseudomonadati</taxon>
        <taxon>Pseudomonadota</taxon>
        <taxon>Gammaproteobacteria</taxon>
        <taxon>Pasteurellales</taxon>
        <taxon>Pasteurellaceae</taxon>
        <taxon>Mannheimia</taxon>
    </lineage>
</organism>
<dbReference type="NCBIfam" id="NF008756">
    <property type="entry name" value="PRK11788.1-4"/>
    <property type="match status" value="1"/>
</dbReference>
<keyword evidence="3 4" id="KW-0802">TPR repeat</keyword>
<comment type="subcellular location">
    <subcellularLocation>
        <location evidence="4">Cell inner membrane</location>
        <topology evidence="4">Single-pass membrane protein</topology>
        <orientation evidence="4">Cytoplasmic side</orientation>
    </subcellularLocation>
</comment>
<dbReference type="GO" id="GO:0008653">
    <property type="term" value="P:lipopolysaccharide metabolic process"/>
    <property type="evidence" value="ECO:0007669"/>
    <property type="project" value="InterPro"/>
</dbReference>
<dbReference type="SMART" id="SM00028">
    <property type="entry name" value="TPR"/>
    <property type="match status" value="3"/>
</dbReference>
<evidence type="ECO:0000259" key="6">
    <source>
        <dbReference type="Pfam" id="PF18073"/>
    </source>
</evidence>
<keyword evidence="4" id="KW-0997">Cell inner membrane</keyword>
<keyword evidence="2 4" id="KW-0677">Repeat</keyword>
<dbReference type="GO" id="GO:0009898">
    <property type="term" value="C:cytoplasmic side of plasma membrane"/>
    <property type="evidence" value="ECO:0007669"/>
    <property type="project" value="UniProtKB-UniRule"/>
</dbReference>
<dbReference type="PANTHER" id="PTHR45586:SF1">
    <property type="entry name" value="LIPOPOLYSACCHARIDE ASSEMBLY PROTEIN B"/>
    <property type="match status" value="1"/>
</dbReference>
<dbReference type="InterPro" id="IPR041166">
    <property type="entry name" value="Rubredoxin_2"/>
</dbReference>
<feature type="binding site" evidence="4">
    <location>
        <position position="381"/>
    </location>
    <ligand>
        <name>Fe cation</name>
        <dbReference type="ChEBI" id="CHEBI:24875"/>
    </ligand>
</feature>
<feature type="repeat" description="TPR" evidence="5">
    <location>
        <begin position="221"/>
        <end position="254"/>
    </location>
</feature>
<dbReference type="GO" id="GO:0005506">
    <property type="term" value="F:iron ion binding"/>
    <property type="evidence" value="ECO:0007669"/>
    <property type="project" value="UniProtKB-UniRule"/>
</dbReference>
<keyword evidence="4" id="KW-1133">Transmembrane helix</keyword>
<evidence type="ECO:0000313" key="8">
    <source>
        <dbReference type="Proteomes" id="UP000509660"/>
    </source>
</evidence>
<evidence type="ECO:0000256" key="1">
    <source>
        <dbReference type="ARBA" id="ARBA00022723"/>
    </source>
</evidence>
<dbReference type="InterPro" id="IPR019734">
    <property type="entry name" value="TPR_rpt"/>
</dbReference>
<name>A0A7D5HT10_9PAST</name>
<evidence type="ECO:0000256" key="2">
    <source>
        <dbReference type="ARBA" id="ARBA00022737"/>
    </source>
</evidence>
<dbReference type="Pfam" id="PF13176">
    <property type="entry name" value="TPR_7"/>
    <property type="match status" value="1"/>
</dbReference>
<dbReference type="EMBL" id="CP055306">
    <property type="protein sequence ID" value="QLB40612.1"/>
    <property type="molecule type" value="Genomic_DNA"/>
</dbReference>
<dbReference type="InterPro" id="IPR011990">
    <property type="entry name" value="TPR-like_helical_dom_sf"/>
</dbReference>
<evidence type="ECO:0000256" key="5">
    <source>
        <dbReference type="PROSITE-ProRule" id="PRU00339"/>
    </source>
</evidence>
<dbReference type="GO" id="GO:0046890">
    <property type="term" value="P:regulation of lipid biosynthetic process"/>
    <property type="evidence" value="ECO:0007669"/>
    <property type="project" value="UniProtKB-UniRule"/>
</dbReference>
<dbReference type="PROSITE" id="PS50005">
    <property type="entry name" value="TPR"/>
    <property type="match status" value="2"/>
</dbReference>
<accession>A0A7D5HT10</accession>
<feature type="binding site" evidence="4">
    <location>
        <position position="378"/>
    </location>
    <ligand>
        <name>Fe cation</name>
        <dbReference type="ChEBI" id="CHEBI:24875"/>
    </ligand>
</feature>
<dbReference type="Pfam" id="PF18073">
    <property type="entry name" value="Zn_ribbon_LapB"/>
    <property type="match status" value="1"/>
</dbReference>
<dbReference type="PANTHER" id="PTHR45586">
    <property type="entry name" value="TPR REPEAT-CONTAINING PROTEIN PA4667"/>
    <property type="match status" value="1"/>
</dbReference>
<dbReference type="RefSeq" id="WP_176809933.1">
    <property type="nucleotide sequence ID" value="NZ_CP055306.1"/>
</dbReference>
<dbReference type="Proteomes" id="UP000509660">
    <property type="component" value="Chromosome"/>
</dbReference>
<sequence length="398" mass="46150">MLELLFLLLPIAALYGWYMGQRSAKKEQETVNNKFSREYVAGLNLLLSNQQEKAVDLFLSMLQKQESENQISTESQFEAELTLGNLFRSRGEIDRALRIHQALENNPNYSFEQKLLAKQQLAKDFMAAGFYDRAENYYISLVDEPEFAKHSLFQLTVVYQKTREWKKAINVFEKLLKISPESDKIPLSHFFCEYAQAVKFEDKIAFVDALNKALDYYPESTRASMMLGDFYLEQRESIKALGYFEQILQQDPDYISEVLGRILECYTVLNDPNGYELFLIKANQVKHNSSVDVALTEFIEEKDGVNAAHSKLYQQLSSYPSLITFHRFIRYQVDFAEAGSGKESLILLHNMVGNQIKKGFQYRCLNCGYQSYRLMWQCPSCNQWEKIKPIPSIDGLIQ</sequence>
<keyword evidence="4" id="KW-0812">Transmembrane</keyword>
<dbReference type="Pfam" id="PF13432">
    <property type="entry name" value="TPR_16"/>
    <property type="match status" value="1"/>
</dbReference>
<evidence type="ECO:0000313" key="7">
    <source>
        <dbReference type="EMBL" id="QLB40612.1"/>
    </source>
</evidence>
<proteinExistence type="inferred from homology"/>
<dbReference type="SUPFAM" id="SSF48452">
    <property type="entry name" value="TPR-like"/>
    <property type="match status" value="1"/>
</dbReference>
<keyword evidence="1 4" id="KW-0479">Metal-binding</keyword>
<gene>
    <name evidence="4 7" type="primary">lapB</name>
    <name evidence="7" type="ORF">HV559_06865</name>
</gene>
<keyword evidence="4" id="KW-0472">Membrane</keyword>